<dbReference type="OrthoDB" id="2081843at2"/>
<protein>
    <recommendedName>
        <fullName evidence="3">ABC transporter permease</fullName>
    </recommendedName>
</protein>
<accession>A0A2W0CTY1</accession>
<proteinExistence type="predicted"/>
<dbReference type="Proteomes" id="UP000247459">
    <property type="component" value="Unassembled WGS sequence"/>
</dbReference>
<comment type="caution">
    <text evidence="1">The sequence shown here is derived from an EMBL/GenBank/DDBJ whole genome shotgun (WGS) entry which is preliminary data.</text>
</comment>
<evidence type="ECO:0000313" key="2">
    <source>
        <dbReference type="Proteomes" id="UP000247459"/>
    </source>
</evidence>
<organism evidence="1 2">
    <name type="scientific">Paenibacillus illinoisensis</name>
    <dbReference type="NCBI Taxonomy" id="59845"/>
    <lineage>
        <taxon>Bacteria</taxon>
        <taxon>Bacillati</taxon>
        <taxon>Bacillota</taxon>
        <taxon>Bacilli</taxon>
        <taxon>Bacillales</taxon>
        <taxon>Paenibacillaceae</taxon>
        <taxon>Paenibacillus</taxon>
    </lineage>
</organism>
<dbReference type="AlphaFoldDB" id="A0A2W0CTY1"/>
<dbReference type="RefSeq" id="WP_110756197.1">
    <property type="nucleotide sequence ID" value="NZ_PRLG01000003.1"/>
</dbReference>
<name>A0A2W0CTY1_9BACL</name>
<reference evidence="1 2" key="1">
    <citation type="submission" date="2018-01" db="EMBL/GenBank/DDBJ databases">
        <title>Genome sequence of the PGP bacterium Paenibacillus illinoisensis E3.</title>
        <authorList>
            <person name="Rolli E."/>
            <person name="Marasco R."/>
            <person name="Bessem C."/>
            <person name="Michoud G."/>
            <person name="Gaiarsa S."/>
            <person name="Borin S."/>
            <person name="Daffonchio D."/>
        </authorList>
    </citation>
    <scope>NUCLEOTIDE SEQUENCE [LARGE SCALE GENOMIC DNA]</scope>
    <source>
        <strain evidence="1 2">E3</strain>
    </source>
</reference>
<evidence type="ECO:0008006" key="3">
    <source>
        <dbReference type="Google" id="ProtNLM"/>
    </source>
</evidence>
<evidence type="ECO:0000313" key="1">
    <source>
        <dbReference type="EMBL" id="PYY31008.1"/>
    </source>
</evidence>
<dbReference type="EMBL" id="PRLG01000003">
    <property type="protein sequence ID" value="PYY31008.1"/>
    <property type="molecule type" value="Genomic_DNA"/>
</dbReference>
<sequence length="153" mass="16771">MLENVPTWLKVTGGIFLTVLLITFVVGFVMFAMDKSQEGREEVTGVFNNLTDAKYTMYSGGYNSGSEVINAIRQYSAKQQFGIKVITGKGDTSFYGNTFQEDGTVSSTDKITNFSKAEDPTSPAYVNLSGNFDSKLVRDANSVVVGIIFTQRK</sequence>
<gene>
    <name evidence="1" type="ORF">PIL02S_00555</name>
</gene>